<evidence type="ECO:0000256" key="3">
    <source>
        <dbReference type="ARBA" id="ARBA00010918"/>
    </source>
</evidence>
<evidence type="ECO:0000256" key="11">
    <source>
        <dbReference type="ARBA" id="ARBA00023049"/>
    </source>
</evidence>
<evidence type="ECO:0000256" key="13">
    <source>
        <dbReference type="ARBA" id="ARBA00023180"/>
    </source>
</evidence>
<keyword evidence="8" id="KW-0256">Endoplasmic reticulum</keyword>
<dbReference type="GO" id="GO:0005789">
    <property type="term" value="C:endoplasmic reticulum membrane"/>
    <property type="evidence" value="ECO:0007669"/>
    <property type="project" value="UniProtKB-SubCell"/>
</dbReference>
<dbReference type="Proteomes" id="UP001140206">
    <property type="component" value="Chromosome 1"/>
</dbReference>
<feature type="transmembrane region" description="Helical" evidence="14">
    <location>
        <begin position="596"/>
        <end position="614"/>
    </location>
</feature>
<evidence type="ECO:0000259" key="16">
    <source>
        <dbReference type="Pfam" id="PF22248"/>
    </source>
</evidence>
<dbReference type="PANTHER" id="PTHR12147">
    <property type="entry name" value="METALLOPEPTIDASE M28 FAMILY MEMBER"/>
    <property type="match status" value="1"/>
</dbReference>
<feature type="transmembrane region" description="Helical" evidence="14">
    <location>
        <begin position="495"/>
        <end position="513"/>
    </location>
</feature>
<evidence type="ECO:0000256" key="9">
    <source>
        <dbReference type="ARBA" id="ARBA00022833"/>
    </source>
</evidence>
<dbReference type="Pfam" id="PF22248">
    <property type="entry name" value="ERMP1_C"/>
    <property type="match status" value="1"/>
</dbReference>
<feature type="domain" description="Endoplasmic reticulum metallopeptidase 1-like C-terminal" evidence="16">
    <location>
        <begin position="651"/>
        <end position="874"/>
    </location>
</feature>
<feature type="domain" description="Peptidase M28" evidence="15">
    <location>
        <begin position="151"/>
        <end position="343"/>
    </location>
</feature>
<dbReference type="SUPFAM" id="SSF53187">
    <property type="entry name" value="Zn-dependent exopeptidases"/>
    <property type="match status" value="1"/>
</dbReference>
<gene>
    <name evidence="17" type="ORF">LUZ62_022234</name>
</gene>
<keyword evidence="4" id="KW-0645">Protease</keyword>
<dbReference type="GO" id="GO:0006508">
    <property type="term" value="P:proteolysis"/>
    <property type="evidence" value="ECO:0007669"/>
    <property type="project" value="UniProtKB-KW"/>
</dbReference>
<dbReference type="FunFam" id="3.40.630.10:FF:000008">
    <property type="entry name" value="Endoplasmic reticulum metallopeptidase 1"/>
    <property type="match status" value="1"/>
</dbReference>
<dbReference type="Pfam" id="PF04389">
    <property type="entry name" value="Peptidase_M28"/>
    <property type="match status" value="1"/>
</dbReference>
<protein>
    <submittedName>
        <fullName evidence="17">Endoplasmic reticulum metallopeptidase 1</fullName>
    </submittedName>
</protein>
<keyword evidence="5 14" id="KW-0812">Transmembrane</keyword>
<feature type="transmembrane region" description="Helical" evidence="14">
    <location>
        <begin position="550"/>
        <end position="576"/>
    </location>
</feature>
<evidence type="ECO:0000256" key="7">
    <source>
        <dbReference type="ARBA" id="ARBA00022801"/>
    </source>
</evidence>
<dbReference type="InterPro" id="IPR053973">
    <property type="entry name" value="ERMP1-like_C"/>
</dbReference>
<name>A0AAV8GVL3_9POAL</name>
<feature type="transmembrane region" description="Helical" evidence="14">
    <location>
        <begin position="12"/>
        <end position="35"/>
    </location>
</feature>
<sequence>MGLWTRSIEDRRAFRCLFCLAMLYGLASWLVYTVLHMRHVLPLGPDAPLDRFSEARAVDHVRQLTVGTGGRQVSILPITITISIRSVSFRVLEGSPGLELAAQYIKSQLEEIARNAGPSYRIEVEESLVSGSFSMYFLHHRVTLHYRNHKNVVMRISSNISEEHDSSFLVNGHYDSPLGSLGAGDCGSCVASMLELARLIVDSKWVPPQPIIFLFNGAEELFLLGSHGFITTHKWRDTIGAFIDIEASGSGGIDLVCQSGPSSWPTRVYAEVAQYPMGNSVAQDFFGIIPGDTDYRIFAEDYGKIPGLDIIFVLGGYFYHTSFDTVENLIPGSIQGRGENLIRLIKEFSNSSVLLNEAKNSRKSGKILESDERAVFFDYLTFFMVLYSKDLAVILHTLPLGILLLVPFYLTFPTTALGSFLGAIVDVLKGMLFHFSSLILAIILPVIAAVVRLLFTQYSMSWFAHPFLAFFMFVPCSLVGLLLPKKLWSIKEETYYWGAYGLYVVMTMVYAISGLSGGFLTYIMSLSMVLAWLCFSLCKRSFGPQSLRSLAGYVVPLIPCLVYSVYYGGFLTQFVIEKMGMMGSLPQPYGYFVPDVIIAAVIGLVTGWSVGPILPVTSQWLARSSIINFLLQITVVVLALASQLFPYSTSAPKRVVFQHTFVTADSSKIEESSYGFSVVDSNGLNFLFYNSPDASRWLLNNSILSFEDKYLSDRSSWVATYPVSFLFTGSLKFPAKENEILEHYKIFPSLSILETVPLSEHGQRRIHLELHLGSLSQIWGTAINITGPLANWSFADSTLPEPQTVSGGPPSYICRLTGKSHENWTFWLEANSSESLHVDLAVLDQYLTTSASELKSLFPDWADVTAYSTFFSSYEF</sequence>
<comment type="similarity">
    <text evidence="3">Belongs to the peptidase M28 family.</text>
</comment>
<dbReference type="InterPro" id="IPR007484">
    <property type="entry name" value="Peptidase_M28"/>
</dbReference>
<dbReference type="AlphaFoldDB" id="A0AAV8GVL3"/>
<dbReference type="PANTHER" id="PTHR12147:SF22">
    <property type="entry name" value="ENDOPLASMIC RETICULUM METALLOPEPTIDASE 1"/>
    <property type="match status" value="1"/>
</dbReference>
<dbReference type="GO" id="GO:0046872">
    <property type="term" value="F:metal ion binding"/>
    <property type="evidence" value="ECO:0007669"/>
    <property type="project" value="UniProtKB-KW"/>
</dbReference>
<feature type="transmembrane region" description="Helical" evidence="14">
    <location>
        <begin position="402"/>
        <end position="425"/>
    </location>
</feature>
<keyword evidence="10 14" id="KW-1133">Transmembrane helix</keyword>
<comment type="caution">
    <text evidence="17">The sequence shown here is derived from an EMBL/GenBank/DDBJ whole genome shotgun (WGS) entry which is preliminary data.</text>
</comment>
<keyword evidence="6" id="KW-0479">Metal-binding</keyword>
<evidence type="ECO:0000256" key="2">
    <source>
        <dbReference type="ARBA" id="ARBA00004477"/>
    </source>
</evidence>
<dbReference type="CDD" id="cd03875">
    <property type="entry name" value="M28_Fxna_like"/>
    <property type="match status" value="1"/>
</dbReference>
<keyword evidence="12 14" id="KW-0472">Membrane</keyword>
<feature type="transmembrane region" description="Helical" evidence="14">
    <location>
        <begin position="461"/>
        <end position="483"/>
    </location>
</feature>
<evidence type="ECO:0000256" key="5">
    <source>
        <dbReference type="ARBA" id="ARBA00022692"/>
    </source>
</evidence>
<accession>A0AAV8GVL3</accession>
<dbReference type="GO" id="GO:0008235">
    <property type="term" value="F:metalloexopeptidase activity"/>
    <property type="evidence" value="ECO:0007669"/>
    <property type="project" value="InterPro"/>
</dbReference>
<dbReference type="InterPro" id="IPR048024">
    <property type="entry name" value="Fxna-like_M28_dom"/>
</dbReference>
<evidence type="ECO:0000313" key="17">
    <source>
        <dbReference type="EMBL" id="KAJ4809668.1"/>
    </source>
</evidence>
<feature type="transmembrane region" description="Helical" evidence="14">
    <location>
        <begin position="626"/>
        <end position="645"/>
    </location>
</feature>
<keyword evidence="9" id="KW-0862">Zinc</keyword>
<organism evidence="17 18">
    <name type="scientific">Rhynchospora pubera</name>
    <dbReference type="NCBI Taxonomy" id="906938"/>
    <lineage>
        <taxon>Eukaryota</taxon>
        <taxon>Viridiplantae</taxon>
        <taxon>Streptophyta</taxon>
        <taxon>Embryophyta</taxon>
        <taxon>Tracheophyta</taxon>
        <taxon>Spermatophyta</taxon>
        <taxon>Magnoliopsida</taxon>
        <taxon>Liliopsida</taxon>
        <taxon>Poales</taxon>
        <taxon>Cyperaceae</taxon>
        <taxon>Cyperoideae</taxon>
        <taxon>Rhynchosporeae</taxon>
        <taxon>Rhynchospora</taxon>
    </lineage>
</organism>
<evidence type="ECO:0000256" key="14">
    <source>
        <dbReference type="SAM" id="Phobius"/>
    </source>
</evidence>
<evidence type="ECO:0000256" key="1">
    <source>
        <dbReference type="ARBA" id="ARBA00001947"/>
    </source>
</evidence>
<proteinExistence type="inferred from homology"/>
<dbReference type="Gene3D" id="3.40.630.10">
    <property type="entry name" value="Zn peptidases"/>
    <property type="match status" value="1"/>
</dbReference>
<evidence type="ECO:0000256" key="8">
    <source>
        <dbReference type="ARBA" id="ARBA00022824"/>
    </source>
</evidence>
<dbReference type="EMBL" id="JAMFTS010000001">
    <property type="protein sequence ID" value="KAJ4809668.1"/>
    <property type="molecule type" value="Genomic_DNA"/>
</dbReference>
<keyword evidence="7" id="KW-0378">Hydrolase</keyword>
<evidence type="ECO:0000256" key="6">
    <source>
        <dbReference type="ARBA" id="ARBA00022723"/>
    </source>
</evidence>
<reference evidence="17" key="1">
    <citation type="submission" date="2022-08" db="EMBL/GenBank/DDBJ databases">
        <authorList>
            <person name="Marques A."/>
        </authorList>
    </citation>
    <scope>NUCLEOTIDE SEQUENCE</scope>
    <source>
        <strain evidence="17">RhyPub2mFocal</strain>
        <tissue evidence="17">Leaves</tissue>
    </source>
</reference>
<evidence type="ECO:0000313" key="18">
    <source>
        <dbReference type="Proteomes" id="UP001140206"/>
    </source>
</evidence>
<comment type="cofactor">
    <cofactor evidence="1">
        <name>Zn(2+)</name>
        <dbReference type="ChEBI" id="CHEBI:29105"/>
    </cofactor>
</comment>
<evidence type="ECO:0000256" key="4">
    <source>
        <dbReference type="ARBA" id="ARBA00022670"/>
    </source>
</evidence>
<evidence type="ECO:0000256" key="12">
    <source>
        <dbReference type="ARBA" id="ARBA00023136"/>
    </source>
</evidence>
<keyword evidence="18" id="KW-1185">Reference proteome</keyword>
<dbReference type="InterPro" id="IPR045175">
    <property type="entry name" value="M28_fam"/>
</dbReference>
<comment type="subcellular location">
    <subcellularLocation>
        <location evidence="2">Endoplasmic reticulum membrane</location>
        <topology evidence="2">Multi-pass membrane protein</topology>
    </subcellularLocation>
</comment>
<keyword evidence="11" id="KW-0482">Metalloprotease</keyword>
<keyword evidence="13" id="KW-0325">Glycoprotein</keyword>
<feature type="transmembrane region" description="Helical" evidence="14">
    <location>
        <begin position="432"/>
        <end position="455"/>
    </location>
</feature>
<feature type="transmembrane region" description="Helical" evidence="14">
    <location>
        <begin position="519"/>
        <end position="538"/>
    </location>
</feature>
<evidence type="ECO:0000256" key="10">
    <source>
        <dbReference type="ARBA" id="ARBA00022989"/>
    </source>
</evidence>
<evidence type="ECO:0000259" key="15">
    <source>
        <dbReference type="Pfam" id="PF04389"/>
    </source>
</evidence>